<evidence type="ECO:0000259" key="1">
    <source>
        <dbReference type="Pfam" id="PF04230"/>
    </source>
</evidence>
<reference evidence="2 3" key="1">
    <citation type="submission" date="2023-07" db="EMBL/GenBank/DDBJ databases">
        <title>Genomic Encyclopedia of Type Strains, Phase IV (KMG-IV): sequencing the most valuable type-strain genomes for metagenomic binning, comparative biology and taxonomic classification.</title>
        <authorList>
            <person name="Goeker M."/>
        </authorList>
    </citation>
    <scope>NUCLEOTIDE SEQUENCE [LARGE SCALE GENOMIC DNA]</scope>
    <source>
        <strain evidence="2 3">DSM 19154</strain>
    </source>
</reference>
<name>A0ABT9YGN5_9BACI</name>
<gene>
    <name evidence="2" type="ORF">J2S05_001789</name>
</gene>
<comment type="caution">
    <text evidence="2">The sequence shown here is derived from an EMBL/GenBank/DDBJ whole genome shotgun (WGS) entry which is preliminary data.</text>
</comment>
<dbReference type="InterPro" id="IPR007345">
    <property type="entry name" value="Polysacch_pyruvyl_Trfase"/>
</dbReference>
<proteinExistence type="predicted"/>
<keyword evidence="3" id="KW-1185">Reference proteome</keyword>
<dbReference type="EMBL" id="JAUSUA010000002">
    <property type="protein sequence ID" value="MDQ0206990.1"/>
    <property type="molecule type" value="Genomic_DNA"/>
</dbReference>
<feature type="domain" description="Polysaccharide pyruvyl transferase" evidence="1">
    <location>
        <begin position="64"/>
        <end position="205"/>
    </location>
</feature>
<dbReference type="Pfam" id="PF04230">
    <property type="entry name" value="PS_pyruv_trans"/>
    <property type="match status" value="1"/>
</dbReference>
<dbReference type="Proteomes" id="UP001225034">
    <property type="component" value="Unassembled WGS sequence"/>
</dbReference>
<dbReference type="RefSeq" id="WP_306981921.1">
    <property type="nucleotide sequence ID" value="NZ_JAUSUA010000002.1"/>
</dbReference>
<evidence type="ECO:0000313" key="3">
    <source>
        <dbReference type="Proteomes" id="UP001225034"/>
    </source>
</evidence>
<organism evidence="2 3">
    <name type="scientific">Alkalicoccobacillus murimartini</name>
    <dbReference type="NCBI Taxonomy" id="171685"/>
    <lineage>
        <taxon>Bacteria</taxon>
        <taxon>Bacillati</taxon>
        <taxon>Bacillota</taxon>
        <taxon>Bacilli</taxon>
        <taxon>Bacillales</taxon>
        <taxon>Bacillaceae</taxon>
        <taxon>Alkalicoccobacillus</taxon>
    </lineage>
</organism>
<protein>
    <recommendedName>
        <fullName evidence="1">Polysaccharide pyruvyl transferase domain-containing protein</fullName>
    </recommendedName>
</protein>
<sequence>MKKINLYYKKLPNMGDLLNPLIVDELFGMKSRHNIFLTCEMSGIGSGLESFLLSDKRKKRVAQKLTAPFFKDVHIWGTGFLRENINESYFYRKNTVFHAVRGELSKQKVERILGVKLDIPTGDAGLLASNLINYKVNKKFSLGIIPHFREQDSKVFSDIYKDNKNAKIIDLKEDPISVIEQIAQCEVILSSSLHGLIVADSFNVPNKHIIVSDKLKGDGFKFRDYYSSFGIEYSPADLNKDNVPNISEIKNDYTLSFDDIELKKKELISSFPFKND</sequence>
<accession>A0ABT9YGN5</accession>
<evidence type="ECO:0000313" key="2">
    <source>
        <dbReference type="EMBL" id="MDQ0206990.1"/>
    </source>
</evidence>